<gene>
    <name evidence="1" type="ORF">C495_01365</name>
</gene>
<dbReference type="AlphaFoldDB" id="L9WFN8"/>
<dbReference type="EMBL" id="AOHX01000025">
    <property type="protein sequence ID" value="ELY48081.1"/>
    <property type="molecule type" value="Genomic_DNA"/>
</dbReference>
<dbReference type="Proteomes" id="UP000011661">
    <property type="component" value="Unassembled WGS sequence"/>
</dbReference>
<reference evidence="1 2" key="1">
    <citation type="journal article" date="2014" name="PLoS Genet.">
        <title>Phylogenetically driven sequencing of extremely halophilic archaea reveals strategies for static and dynamic osmo-response.</title>
        <authorList>
            <person name="Becker E.A."/>
            <person name="Seitzer P.M."/>
            <person name="Tritt A."/>
            <person name="Larsen D."/>
            <person name="Krusor M."/>
            <person name="Yao A.I."/>
            <person name="Wu D."/>
            <person name="Madern D."/>
            <person name="Eisen J.A."/>
            <person name="Darling A.E."/>
            <person name="Facciotti M.T."/>
        </authorList>
    </citation>
    <scope>NUCLEOTIDE SEQUENCE [LARGE SCALE GENOMIC DNA]</scope>
    <source>
        <strain evidence="1 2">JCM 14089</strain>
    </source>
</reference>
<name>L9WFN8_9EURY</name>
<accession>L9WFN8</accession>
<evidence type="ECO:0000313" key="1">
    <source>
        <dbReference type="EMBL" id="ELY48081.1"/>
    </source>
</evidence>
<proteinExistence type="predicted"/>
<evidence type="ECO:0000313" key="2">
    <source>
        <dbReference type="Proteomes" id="UP000011661"/>
    </source>
</evidence>
<sequence length="79" mass="8435">MPAGALESEPTLPRHPLFADCSEVVGSLRSVHGALRSSRQRWSARALDHVKNAAKNSALTPSPYAVVAIDVIATVSSRR</sequence>
<comment type="caution">
    <text evidence="1">The sequence shown here is derived from an EMBL/GenBank/DDBJ whole genome shotgun (WGS) entry which is preliminary data.</text>
</comment>
<keyword evidence="2" id="KW-1185">Reference proteome</keyword>
<organism evidence="1 2">
    <name type="scientific">Natronorubrum sulfidifaciens JCM 14089</name>
    <dbReference type="NCBI Taxonomy" id="1230460"/>
    <lineage>
        <taxon>Archaea</taxon>
        <taxon>Methanobacteriati</taxon>
        <taxon>Methanobacteriota</taxon>
        <taxon>Stenosarchaea group</taxon>
        <taxon>Halobacteria</taxon>
        <taxon>Halobacteriales</taxon>
        <taxon>Natrialbaceae</taxon>
        <taxon>Natronorubrum</taxon>
    </lineage>
</organism>
<protein>
    <submittedName>
        <fullName evidence="1">Uncharacterized protein</fullName>
    </submittedName>
</protein>